<keyword evidence="3" id="KW-1185">Reference proteome</keyword>
<organism evidence="2 3">
    <name type="scientific">Pristionchus entomophagus</name>
    <dbReference type="NCBI Taxonomy" id="358040"/>
    <lineage>
        <taxon>Eukaryota</taxon>
        <taxon>Metazoa</taxon>
        <taxon>Ecdysozoa</taxon>
        <taxon>Nematoda</taxon>
        <taxon>Chromadorea</taxon>
        <taxon>Rhabditida</taxon>
        <taxon>Rhabditina</taxon>
        <taxon>Diplogasteromorpha</taxon>
        <taxon>Diplogasteroidea</taxon>
        <taxon>Neodiplogasteridae</taxon>
        <taxon>Pristionchus</taxon>
    </lineage>
</organism>
<dbReference type="EMBL" id="BTSX01000004">
    <property type="protein sequence ID" value="GMS91966.1"/>
    <property type="molecule type" value="Genomic_DNA"/>
</dbReference>
<dbReference type="PANTHER" id="PTHR22943:SF248">
    <property type="entry name" value="SEVEN TM RECEPTOR"/>
    <property type="match status" value="1"/>
</dbReference>
<feature type="transmembrane region" description="Helical" evidence="1">
    <location>
        <begin position="131"/>
        <end position="148"/>
    </location>
</feature>
<reference evidence="2" key="1">
    <citation type="submission" date="2023-10" db="EMBL/GenBank/DDBJ databases">
        <title>Genome assembly of Pristionchus species.</title>
        <authorList>
            <person name="Yoshida K."/>
            <person name="Sommer R.J."/>
        </authorList>
    </citation>
    <scope>NUCLEOTIDE SEQUENCE</scope>
    <source>
        <strain evidence="2">RS0144</strain>
    </source>
</reference>
<protein>
    <recommendedName>
        <fullName evidence="4">G protein-coupled receptor</fullName>
    </recommendedName>
</protein>
<feature type="transmembrane region" description="Helical" evidence="1">
    <location>
        <begin position="12"/>
        <end position="36"/>
    </location>
</feature>
<name>A0AAV5T8T7_9BILA</name>
<feature type="transmembrane region" description="Helical" evidence="1">
    <location>
        <begin position="91"/>
        <end position="111"/>
    </location>
</feature>
<evidence type="ECO:0000256" key="1">
    <source>
        <dbReference type="SAM" id="Phobius"/>
    </source>
</evidence>
<dbReference type="Proteomes" id="UP001432027">
    <property type="component" value="Unassembled WGS sequence"/>
</dbReference>
<sequence>MVSHKNEALFEIFAIFELVNIAASIATNLLLIHLIIHRSSREIGAYRYLLLAFAINDIYFPIVHFLTLPVICTYNDAFIMFSHGILTSRFSISLFGTTFSQTMPLLAHLIIYRLTATKWSRHLQFYTGRSCFLLVVVTLGAEVSLWFANSYYGYGSDHETREYVRPFMEEEQFVEDGKEFIGALYYDGSSKLRMGAFLATMGFNGMMSFFMSIIVFCSISITLHFRSGMGKIIAFEKVKRCKIFRINII</sequence>
<keyword evidence="1" id="KW-0472">Membrane</keyword>
<dbReference type="SUPFAM" id="SSF81321">
    <property type="entry name" value="Family A G protein-coupled receptor-like"/>
    <property type="match status" value="1"/>
</dbReference>
<feature type="transmembrane region" description="Helical" evidence="1">
    <location>
        <begin position="196"/>
        <end position="223"/>
    </location>
</feature>
<evidence type="ECO:0000313" key="3">
    <source>
        <dbReference type="Proteomes" id="UP001432027"/>
    </source>
</evidence>
<accession>A0AAV5T8T7</accession>
<dbReference type="Pfam" id="PF10326">
    <property type="entry name" value="7TM_GPCR_Str"/>
    <property type="match status" value="1"/>
</dbReference>
<gene>
    <name evidence="2" type="ORF">PENTCL1PPCAC_14141</name>
</gene>
<keyword evidence="1" id="KW-1133">Transmembrane helix</keyword>
<dbReference type="AlphaFoldDB" id="A0AAV5T8T7"/>
<dbReference type="InterPro" id="IPR019428">
    <property type="entry name" value="7TM_GPCR_serpentine_rcpt_Str"/>
</dbReference>
<feature type="transmembrane region" description="Helical" evidence="1">
    <location>
        <begin position="48"/>
        <end position="71"/>
    </location>
</feature>
<proteinExistence type="predicted"/>
<evidence type="ECO:0000313" key="2">
    <source>
        <dbReference type="EMBL" id="GMS91966.1"/>
    </source>
</evidence>
<evidence type="ECO:0008006" key="4">
    <source>
        <dbReference type="Google" id="ProtNLM"/>
    </source>
</evidence>
<keyword evidence="1" id="KW-0812">Transmembrane</keyword>
<dbReference type="PANTHER" id="PTHR22943">
    <property type="entry name" value="7-TRANSMEMBRANE DOMAIN RECEPTOR C.ELEGANS"/>
    <property type="match status" value="1"/>
</dbReference>
<comment type="caution">
    <text evidence="2">The sequence shown here is derived from an EMBL/GenBank/DDBJ whole genome shotgun (WGS) entry which is preliminary data.</text>
</comment>